<evidence type="ECO:0000256" key="6">
    <source>
        <dbReference type="ARBA" id="ARBA00023136"/>
    </source>
</evidence>
<protein>
    <recommendedName>
        <fullName evidence="9">Right handed beta helix domain-containing protein</fullName>
    </recommendedName>
</protein>
<evidence type="ECO:0000256" key="1">
    <source>
        <dbReference type="ARBA" id="ARBA00004196"/>
    </source>
</evidence>
<evidence type="ECO:0000256" key="7">
    <source>
        <dbReference type="ARBA" id="ARBA00023237"/>
    </source>
</evidence>
<dbReference type="AlphaFoldDB" id="A0A1X7SP18"/>
<dbReference type="InParanoid" id="A0A1X7SP18"/>
<keyword evidence="7" id="KW-0998">Cell outer membrane</keyword>
<dbReference type="InterPro" id="IPR003368">
    <property type="entry name" value="POMP_repeat"/>
</dbReference>
<comment type="subcellular location">
    <subcellularLocation>
        <location evidence="1">Cell envelope</location>
    </subcellularLocation>
    <subcellularLocation>
        <location evidence="2">Cell outer membrane</location>
    </subcellularLocation>
    <subcellularLocation>
        <location evidence="3">Secreted</location>
    </subcellularLocation>
</comment>
<evidence type="ECO:0008006" key="9">
    <source>
        <dbReference type="Google" id="ProtNLM"/>
    </source>
</evidence>
<proteinExistence type="predicted"/>
<evidence type="ECO:0000256" key="5">
    <source>
        <dbReference type="ARBA" id="ARBA00022729"/>
    </source>
</evidence>
<keyword evidence="4" id="KW-0964">Secreted</keyword>
<dbReference type="EnsemblMetazoa" id="Aqu2.1.03839_001">
    <property type="protein sequence ID" value="Aqu2.1.03839_001"/>
    <property type="gene ID" value="Aqu2.1.03839"/>
</dbReference>
<evidence type="ECO:0000313" key="8">
    <source>
        <dbReference type="EnsemblMetazoa" id="Aqu2.1.03839_001"/>
    </source>
</evidence>
<name>A0A1X7SP18_AMPQE</name>
<evidence type="ECO:0000256" key="2">
    <source>
        <dbReference type="ARBA" id="ARBA00004442"/>
    </source>
</evidence>
<dbReference type="OrthoDB" id="6143346at2759"/>
<dbReference type="GO" id="GO:0005576">
    <property type="term" value="C:extracellular region"/>
    <property type="evidence" value="ECO:0007669"/>
    <property type="project" value="UniProtKB-SubCell"/>
</dbReference>
<dbReference type="SUPFAM" id="SSF51126">
    <property type="entry name" value="Pectin lyase-like"/>
    <property type="match status" value="1"/>
</dbReference>
<organism evidence="8">
    <name type="scientific">Amphimedon queenslandica</name>
    <name type="common">Sponge</name>
    <dbReference type="NCBI Taxonomy" id="400682"/>
    <lineage>
        <taxon>Eukaryota</taxon>
        <taxon>Metazoa</taxon>
        <taxon>Porifera</taxon>
        <taxon>Demospongiae</taxon>
        <taxon>Heteroscleromorpha</taxon>
        <taxon>Haplosclerida</taxon>
        <taxon>Niphatidae</taxon>
        <taxon>Amphimedon</taxon>
    </lineage>
</organism>
<reference evidence="8" key="1">
    <citation type="submission" date="2017-05" db="UniProtKB">
        <authorList>
            <consortium name="EnsemblMetazoa"/>
        </authorList>
    </citation>
    <scope>IDENTIFICATION</scope>
</reference>
<keyword evidence="5" id="KW-0732">Signal</keyword>
<dbReference type="Pfam" id="PF02415">
    <property type="entry name" value="Chlam_PMP"/>
    <property type="match status" value="1"/>
</dbReference>
<accession>A0A1X7SP18</accession>
<sequence>ESKCLSPTIQLLCTISIEDSHFYGNKIAFFTRANLINKHPFFIFIKSCSIRDSTHYGLKIDANLLSSVTINITDTELIGNAANYLVSCHSITLSNVTIANSLSTGLTLRQSVVTVNNSLIFRNNTGTTGGGLAITHSSYFIVLPQALFEFINNSATYKGGAFFCEGPFFRPFVYAEPHKDPPPLIPLIFSNNTAVTAGNDIYGFSIFGFSLANVSVSFSLINDPTISSTTDAVRLCFCDFYKRQHFTCLKNMPEQHIFPGQRLKFKVALFGYNSFGASLSLTDGAVDLLIDNKNVFTFSLQEANCSYFEYSPGQFIYTRHKVVHSLPYNEFVNNHPKFSHI</sequence>
<dbReference type="InterPro" id="IPR011050">
    <property type="entry name" value="Pectin_lyase_fold/virulence"/>
</dbReference>
<evidence type="ECO:0000256" key="3">
    <source>
        <dbReference type="ARBA" id="ARBA00004613"/>
    </source>
</evidence>
<keyword evidence="6" id="KW-0472">Membrane</keyword>
<evidence type="ECO:0000256" key="4">
    <source>
        <dbReference type="ARBA" id="ARBA00022525"/>
    </source>
</evidence>